<evidence type="ECO:0000313" key="7">
    <source>
        <dbReference type="EMBL" id="CAL1138764.1"/>
    </source>
</evidence>
<dbReference type="EMBL" id="CAMXCT020000985">
    <property type="protein sequence ID" value="CAL1138764.1"/>
    <property type="molecule type" value="Genomic_DNA"/>
</dbReference>
<accession>A0A9P1C5C2</accession>
<evidence type="ECO:0000256" key="3">
    <source>
        <dbReference type="ARBA" id="ARBA00022917"/>
    </source>
</evidence>
<evidence type="ECO:0000313" key="6">
    <source>
        <dbReference type="EMBL" id="CAI3985389.1"/>
    </source>
</evidence>
<keyword evidence="3 4" id="KW-0648">Protein biosynthesis</keyword>
<reference evidence="7" key="2">
    <citation type="submission" date="2024-04" db="EMBL/GenBank/DDBJ databases">
        <authorList>
            <person name="Chen Y."/>
            <person name="Shah S."/>
            <person name="Dougan E. K."/>
            <person name="Thang M."/>
            <person name="Chan C."/>
        </authorList>
    </citation>
    <scope>NUCLEOTIDE SEQUENCE [LARGE SCALE GENOMIC DNA]</scope>
</reference>
<keyword evidence="8" id="KW-1185">Reference proteome</keyword>
<dbReference type="FunFam" id="1.10.8.10:FF:000001">
    <property type="entry name" value="Elongation factor Ts"/>
    <property type="match status" value="1"/>
</dbReference>
<dbReference type="PANTHER" id="PTHR11741">
    <property type="entry name" value="ELONGATION FACTOR TS"/>
    <property type="match status" value="1"/>
</dbReference>
<dbReference type="PANTHER" id="PTHR11741:SF0">
    <property type="entry name" value="ELONGATION FACTOR TS, MITOCHONDRIAL"/>
    <property type="match status" value="1"/>
</dbReference>
<feature type="domain" description="Translation elongation factor EFTs/EF1B dimerisation" evidence="5">
    <location>
        <begin position="101"/>
        <end position="316"/>
    </location>
</feature>
<evidence type="ECO:0000313" key="8">
    <source>
        <dbReference type="Proteomes" id="UP001152797"/>
    </source>
</evidence>
<name>A0A9P1C5C2_9DINO</name>
<dbReference type="EMBL" id="CAMXCT030000985">
    <property type="protein sequence ID" value="CAL4772701.1"/>
    <property type="molecule type" value="Genomic_DNA"/>
</dbReference>
<gene>
    <name evidence="6" type="ORF">C1SCF055_LOCUS12841</name>
</gene>
<dbReference type="OrthoDB" id="277235at2759"/>
<dbReference type="SUPFAM" id="SSF54713">
    <property type="entry name" value="Elongation factor Ts (EF-Ts), dimerisation domain"/>
    <property type="match status" value="2"/>
</dbReference>
<dbReference type="Gene3D" id="1.10.286.20">
    <property type="match status" value="1"/>
</dbReference>
<dbReference type="HAMAP" id="MF_00050">
    <property type="entry name" value="EF_Ts"/>
    <property type="match status" value="1"/>
</dbReference>
<dbReference type="GO" id="GO:0003746">
    <property type="term" value="F:translation elongation factor activity"/>
    <property type="evidence" value="ECO:0007669"/>
    <property type="project" value="UniProtKB-UniRule"/>
</dbReference>
<proteinExistence type="inferred from homology"/>
<dbReference type="InterPro" id="IPR014039">
    <property type="entry name" value="Transl_elong_EFTs/EF1B_dimer"/>
</dbReference>
<dbReference type="SUPFAM" id="SSF46934">
    <property type="entry name" value="UBA-like"/>
    <property type="match status" value="1"/>
</dbReference>
<dbReference type="AlphaFoldDB" id="A0A9P1C5C2"/>
<evidence type="ECO:0000256" key="4">
    <source>
        <dbReference type="HAMAP-Rule" id="MF_03135"/>
    </source>
</evidence>
<comment type="caution">
    <text evidence="6">The sequence shown here is derived from an EMBL/GenBank/DDBJ whole genome shotgun (WGS) entry which is preliminary data.</text>
</comment>
<evidence type="ECO:0000256" key="1">
    <source>
        <dbReference type="ARBA" id="ARBA00005532"/>
    </source>
</evidence>
<dbReference type="Gene3D" id="1.10.8.10">
    <property type="entry name" value="DNA helicase RuvA subunit, C-terminal domain"/>
    <property type="match status" value="1"/>
</dbReference>
<protein>
    <recommendedName>
        <fullName evidence="4">Elongation factor Ts, mitochondrial</fullName>
        <shortName evidence="4">EF-Ts</shortName>
        <shortName evidence="4">EF-TsMt</shortName>
    </recommendedName>
</protein>
<dbReference type="Gene3D" id="3.30.479.20">
    <property type="entry name" value="Elongation factor Ts, dimerisation domain"/>
    <property type="match status" value="2"/>
</dbReference>
<dbReference type="InterPro" id="IPR001816">
    <property type="entry name" value="Transl_elong_EFTs/EF1B"/>
</dbReference>
<dbReference type="InterPro" id="IPR009060">
    <property type="entry name" value="UBA-like_sf"/>
</dbReference>
<organism evidence="6">
    <name type="scientific">Cladocopium goreaui</name>
    <dbReference type="NCBI Taxonomy" id="2562237"/>
    <lineage>
        <taxon>Eukaryota</taxon>
        <taxon>Sar</taxon>
        <taxon>Alveolata</taxon>
        <taxon>Dinophyceae</taxon>
        <taxon>Suessiales</taxon>
        <taxon>Symbiodiniaceae</taxon>
        <taxon>Cladocopium</taxon>
    </lineage>
</organism>
<dbReference type="Proteomes" id="UP001152797">
    <property type="component" value="Unassembled WGS sequence"/>
</dbReference>
<dbReference type="NCBIfam" id="TIGR00116">
    <property type="entry name" value="tsf"/>
    <property type="match status" value="1"/>
</dbReference>
<keyword evidence="4" id="KW-0496">Mitochondrion</keyword>
<dbReference type="GO" id="GO:0005739">
    <property type="term" value="C:mitochondrion"/>
    <property type="evidence" value="ECO:0007669"/>
    <property type="project" value="UniProtKB-SubCell"/>
</dbReference>
<comment type="function">
    <text evidence="4">Associates with the EF-Tu.GDP complex and induces the exchange of GDP to GTP. It remains bound to the aminoacyl-tRNA.EF-Tu.GTP complex up to the GTP hydrolysis stage on the ribosome.</text>
</comment>
<dbReference type="InterPro" id="IPR036402">
    <property type="entry name" value="EF-Ts_dimer_sf"/>
</dbReference>
<comment type="similarity">
    <text evidence="1 4">Belongs to the EF-Ts family.</text>
</comment>
<dbReference type="GO" id="GO:0070125">
    <property type="term" value="P:mitochondrial translational elongation"/>
    <property type="evidence" value="ECO:0007669"/>
    <property type="project" value="TreeGrafter"/>
</dbReference>
<dbReference type="EMBL" id="CAMXCT010000985">
    <property type="protein sequence ID" value="CAI3985389.1"/>
    <property type="molecule type" value="Genomic_DNA"/>
</dbReference>
<dbReference type="CDD" id="cd14275">
    <property type="entry name" value="UBA_EF-Ts"/>
    <property type="match status" value="1"/>
</dbReference>
<reference evidence="6" key="1">
    <citation type="submission" date="2022-10" db="EMBL/GenBank/DDBJ databases">
        <authorList>
            <person name="Chen Y."/>
            <person name="Dougan E. K."/>
            <person name="Chan C."/>
            <person name="Rhodes N."/>
            <person name="Thang M."/>
        </authorList>
    </citation>
    <scope>NUCLEOTIDE SEQUENCE</scope>
</reference>
<dbReference type="Pfam" id="PF00889">
    <property type="entry name" value="EF_TS"/>
    <property type="match status" value="1"/>
</dbReference>
<evidence type="ECO:0000259" key="5">
    <source>
        <dbReference type="Pfam" id="PF00889"/>
    </source>
</evidence>
<keyword evidence="2 4" id="KW-0251">Elongation factor</keyword>
<sequence>MRQLSRLARLPLQRHKASAWAENAKVLDWSRRFSAISAAQVKELREKTGASMGKCREALKEENGDLEKAVDWLKKRGVRSMEKRSAESAEALLSLGLDRAGTIVELRAETDFVTRSELFQQTLRHLAQMIAAAPDDAAAGIEAAMNMQIRDGPNRPPQLRTGATLSEALLELGSVLGEKLVLGNVHILSPPPGGIVAGYVHPKSVDSMQGTGRMAGLVSLRSPDGLGSSPDAFHTTASRLARHIVAAQPRFVSVDSIPAETLRKEREVFKAAHFEQIGPRMAGTITEEVLKKVLDGKTNKFYQEYVLACQELVSPQVSSEKKVVPVAEWLEAEAKQLGLSRILVEDFKLAVL</sequence>
<comment type="subcellular location">
    <subcellularLocation>
        <location evidence="4">Mitochondrion</location>
    </subcellularLocation>
</comment>
<evidence type="ECO:0000256" key="2">
    <source>
        <dbReference type="ARBA" id="ARBA00022768"/>
    </source>
</evidence>